<name>A0AAD5LNR3_PYTIN</name>
<evidence type="ECO:0000256" key="1">
    <source>
        <dbReference type="RuleBase" id="RU365072"/>
    </source>
</evidence>
<feature type="compositionally biased region" description="Basic and acidic residues" evidence="2">
    <location>
        <begin position="1"/>
        <end position="10"/>
    </location>
</feature>
<keyword evidence="1" id="KW-0539">Nucleus</keyword>
<keyword evidence="1" id="KW-0472">Membrane</keyword>
<gene>
    <name evidence="3" type="ORF">P43SY_001203</name>
</gene>
<keyword evidence="4" id="KW-1185">Reference proteome</keyword>
<keyword evidence="1" id="KW-0811">Translocation</keyword>
<dbReference type="AlphaFoldDB" id="A0AAD5LNR3"/>
<dbReference type="GO" id="GO:0005643">
    <property type="term" value="C:nuclear pore"/>
    <property type="evidence" value="ECO:0007669"/>
    <property type="project" value="UniProtKB-SubCell"/>
</dbReference>
<proteinExistence type="inferred from homology"/>
<feature type="region of interest" description="Disordered" evidence="2">
    <location>
        <begin position="81"/>
        <end position="121"/>
    </location>
</feature>
<reference evidence="3" key="1">
    <citation type="submission" date="2021-12" db="EMBL/GenBank/DDBJ databases">
        <title>Prjna785345.</title>
        <authorList>
            <person name="Rujirawat T."/>
            <person name="Krajaejun T."/>
        </authorList>
    </citation>
    <scope>NUCLEOTIDE SEQUENCE</scope>
    <source>
        <strain evidence="3">Pi057C3</strain>
    </source>
</reference>
<dbReference type="InterPro" id="IPR007252">
    <property type="entry name" value="Nup84/Nup107"/>
</dbReference>
<organism evidence="3 4">
    <name type="scientific">Pythium insidiosum</name>
    <name type="common">Pythiosis disease agent</name>
    <dbReference type="NCBI Taxonomy" id="114742"/>
    <lineage>
        <taxon>Eukaryota</taxon>
        <taxon>Sar</taxon>
        <taxon>Stramenopiles</taxon>
        <taxon>Oomycota</taxon>
        <taxon>Peronosporomycetes</taxon>
        <taxon>Pythiales</taxon>
        <taxon>Pythiaceae</taxon>
        <taxon>Pythium</taxon>
    </lineage>
</organism>
<feature type="region of interest" description="Disordered" evidence="2">
    <location>
        <begin position="1"/>
        <end position="25"/>
    </location>
</feature>
<dbReference type="GO" id="GO:0031965">
    <property type="term" value="C:nuclear membrane"/>
    <property type="evidence" value="ECO:0007669"/>
    <property type="project" value="UniProtKB-SubCell"/>
</dbReference>
<comment type="similarity">
    <text evidence="1">Belongs to the nucleoporin Nup84/Nup107 family.</text>
</comment>
<dbReference type="Proteomes" id="UP001209570">
    <property type="component" value="Unassembled WGS sequence"/>
</dbReference>
<comment type="caution">
    <text evidence="3">The sequence shown here is derived from an EMBL/GenBank/DDBJ whole genome shotgun (WGS) entry which is preliminary data.</text>
</comment>
<comment type="subcellular location">
    <subcellularLocation>
        <location evidence="1">Nucleus</location>
        <location evidence="1">Nuclear pore complex</location>
    </subcellularLocation>
    <subcellularLocation>
        <location evidence="1">Nucleus membrane</location>
    </subcellularLocation>
</comment>
<sequence>MADSGRRRSDAAPTSSRRSESVQRLIDNADQSLHLLASLDDWAPTASASAGAGASVGTDIVGNGNSNGSHLSNSNVFSSSSSASSFSFSQPPPMSTETFYFTSPPPSASADVPEDDDEQPMEQAHALAQDTEVAKRDDDDLRVVDLSVERGLLHVKGVFPDHSVEYVDVDPRFTTVGDLKRALCDKRQSLKDLGLAHTAARVMFSGQLVEDDWLVLDCGLGLDGVIYIVKALATPAMPSLFGARTQVDPRLPVSSIASSYAQNQHPQQWLQRRPAMKDDDAEAAMVVEFNQSMALSTAVTTRGAQLSKHVRPEESTFAEMLSDFYQHLEHVQDPDAYSERLLRGYIDVLQSRLEAMDSVLQNSSRSLPAAQRQRLVQQVQELRDERNTWRLLFELRCICHPADDDMEMTDDMEDLRFDMVEADAVRLLENRNENYKIQRAVRTWLENIAMEKTVAISEKRAQSSAGSRTLKMLQKGLLERNGVRLDPDAVMRHE</sequence>
<dbReference type="SUPFAM" id="SSF54236">
    <property type="entry name" value="Ubiquitin-like"/>
    <property type="match status" value="1"/>
</dbReference>
<accession>A0AAD5LNR3</accession>
<comment type="subunit">
    <text evidence="1">Part of the nuclear pore complex (NPC).</text>
</comment>
<dbReference type="GO" id="GO:0017056">
    <property type="term" value="F:structural constituent of nuclear pore"/>
    <property type="evidence" value="ECO:0007669"/>
    <property type="project" value="UniProtKB-UniRule"/>
</dbReference>
<dbReference type="InterPro" id="IPR029071">
    <property type="entry name" value="Ubiquitin-like_domsf"/>
</dbReference>
<dbReference type="Pfam" id="PF04121">
    <property type="entry name" value="Nup84_Nup100"/>
    <property type="match status" value="1"/>
</dbReference>
<comment type="function">
    <text evidence="1">Functions as a component of the nuclear pore complex (NPC).</text>
</comment>
<keyword evidence="1" id="KW-0509">mRNA transport</keyword>
<keyword evidence="1" id="KW-0813">Transport</keyword>
<dbReference type="GO" id="GO:0015031">
    <property type="term" value="P:protein transport"/>
    <property type="evidence" value="ECO:0007669"/>
    <property type="project" value="UniProtKB-KW"/>
</dbReference>
<evidence type="ECO:0000313" key="3">
    <source>
        <dbReference type="EMBL" id="KAJ0405059.1"/>
    </source>
</evidence>
<keyword evidence="1" id="KW-0906">Nuclear pore complex</keyword>
<keyword evidence="1" id="KW-0653">Protein transport</keyword>
<protein>
    <recommendedName>
        <fullName evidence="1">Nuclear pore complex protein</fullName>
    </recommendedName>
</protein>
<evidence type="ECO:0000256" key="2">
    <source>
        <dbReference type="SAM" id="MobiDB-lite"/>
    </source>
</evidence>
<evidence type="ECO:0000313" key="4">
    <source>
        <dbReference type="Proteomes" id="UP001209570"/>
    </source>
</evidence>
<dbReference type="EMBL" id="JAKCXM010000051">
    <property type="protein sequence ID" value="KAJ0405059.1"/>
    <property type="molecule type" value="Genomic_DNA"/>
</dbReference>